<reference evidence="1" key="1">
    <citation type="submission" date="2011-03" db="EMBL/GenBank/DDBJ databases">
        <title>Draft genome of Neisseria meningitidis strain alpha522.</title>
        <authorList>
            <person name="Schoen C."/>
            <person name="Blom J."/>
        </authorList>
    </citation>
    <scope>NUCLEOTIDE SEQUENCE</scope>
    <source>
        <strain evidence="1">Alpha522</strain>
    </source>
</reference>
<protein>
    <submittedName>
        <fullName evidence="1">Uncharacterized protein</fullName>
    </submittedName>
</protein>
<sequence length="150" mass="16980">MMKKQRHILCVGCLYIILKVNVFPNTGWMEASKGMQGMSFSTFGYADAPGYTFSRIGHTLIFLLGKTTGTRTTVSDSSHNVYYVKLYICANNSKALSCCLMLCQFGRKLSICAIKRALRWRSSKWVSSWTRRIKRCGHPNRDPLNVLVGI</sequence>
<dbReference type="EMBL" id="FR845709">
    <property type="protein sequence ID" value="CCA44603.1"/>
    <property type="molecule type" value="Genomic_DNA"/>
</dbReference>
<proteinExistence type="predicted"/>
<name>I4E5I7_NEIME</name>
<evidence type="ECO:0000313" key="1">
    <source>
        <dbReference type="EMBL" id="CCA44603.1"/>
    </source>
</evidence>
<accession>I4E5I7</accession>
<organism evidence="1">
    <name type="scientific">Neisseria meningitidis alpha522</name>
    <dbReference type="NCBI Taxonomy" id="996307"/>
    <lineage>
        <taxon>Bacteria</taxon>
        <taxon>Pseudomonadati</taxon>
        <taxon>Pseudomonadota</taxon>
        <taxon>Betaproteobacteria</taxon>
        <taxon>Neisseriales</taxon>
        <taxon>Neisseriaceae</taxon>
        <taxon>Neisseria</taxon>
    </lineage>
</organism>
<gene>
    <name evidence="1" type="ORF">NMALPHA522_1062</name>
</gene>
<dbReference type="AlphaFoldDB" id="I4E5I7"/>